<evidence type="ECO:0000256" key="1">
    <source>
        <dbReference type="SAM" id="MobiDB-lite"/>
    </source>
</evidence>
<accession>A0A0V1FUE3</accession>
<gene>
    <name evidence="2" type="ORF">T4D_1579</name>
</gene>
<reference evidence="2 3" key="1">
    <citation type="submission" date="2015-01" db="EMBL/GenBank/DDBJ databases">
        <title>Evolution of Trichinella species and genotypes.</title>
        <authorList>
            <person name="Korhonen P.K."/>
            <person name="Edoardo P."/>
            <person name="Giuseppe L.R."/>
            <person name="Gasser R.B."/>
        </authorList>
    </citation>
    <scope>NUCLEOTIDE SEQUENCE [LARGE SCALE GENOMIC DNA]</scope>
    <source>
        <strain evidence="2">ISS470</strain>
    </source>
</reference>
<evidence type="ECO:0000313" key="3">
    <source>
        <dbReference type="Proteomes" id="UP000054995"/>
    </source>
</evidence>
<evidence type="ECO:0000313" key="2">
    <source>
        <dbReference type="EMBL" id="KRY89602.1"/>
    </source>
</evidence>
<proteinExistence type="predicted"/>
<dbReference type="EMBL" id="JYDT01000030">
    <property type="protein sequence ID" value="KRY89602.1"/>
    <property type="molecule type" value="Genomic_DNA"/>
</dbReference>
<feature type="compositionally biased region" description="Acidic residues" evidence="1">
    <location>
        <begin position="12"/>
        <end position="21"/>
    </location>
</feature>
<keyword evidence="3" id="KW-1185">Reference proteome</keyword>
<sequence>MYTYLRMRASEKEEEEEEEEEESRHQLRSIFILTGIVDLPKLVIMNARSLCFFSDGEGAFFDTHLKSSAALANSGMFFCLTSNNIACDCCSDKIFKTNFLPCDAVSYPM</sequence>
<dbReference type="Proteomes" id="UP000054995">
    <property type="component" value="Unassembled WGS sequence"/>
</dbReference>
<name>A0A0V1FUE3_TRIPS</name>
<feature type="region of interest" description="Disordered" evidence="1">
    <location>
        <begin position="1"/>
        <end position="24"/>
    </location>
</feature>
<dbReference type="AlphaFoldDB" id="A0A0V1FUE3"/>
<protein>
    <submittedName>
        <fullName evidence="2">Uncharacterized protein</fullName>
    </submittedName>
</protein>
<organism evidence="2 3">
    <name type="scientific">Trichinella pseudospiralis</name>
    <name type="common">Parasitic roundworm</name>
    <dbReference type="NCBI Taxonomy" id="6337"/>
    <lineage>
        <taxon>Eukaryota</taxon>
        <taxon>Metazoa</taxon>
        <taxon>Ecdysozoa</taxon>
        <taxon>Nematoda</taxon>
        <taxon>Enoplea</taxon>
        <taxon>Dorylaimia</taxon>
        <taxon>Trichinellida</taxon>
        <taxon>Trichinellidae</taxon>
        <taxon>Trichinella</taxon>
    </lineage>
</organism>
<comment type="caution">
    <text evidence="2">The sequence shown here is derived from an EMBL/GenBank/DDBJ whole genome shotgun (WGS) entry which is preliminary data.</text>
</comment>